<feature type="transmembrane region" description="Helical" evidence="6">
    <location>
        <begin position="270"/>
        <end position="289"/>
    </location>
</feature>
<evidence type="ECO:0000256" key="1">
    <source>
        <dbReference type="ARBA" id="ARBA00004141"/>
    </source>
</evidence>
<keyword evidence="2" id="KW-0813">Transport</keyword>
<gene>
    <name evidence="8" type="ORF">BSTOLATCC_MIC55568</name>
</gene>
<feature type="transmembrane region" description="Helical" evidence="6">
    <location>
        <begin position="48"/>
        <end position="67"/>
    </location>
</feature>
<dbReference type="InterPro" id="IPR020846">
    <property type="entry name" value="MFS_dom"/>
</dbReference>
<dbReference type="Pfam" id="PF07690">
    <property type="entry name" value="MFS_1"/>
    <property type="match status" value="1"/>
</dbReference>
<feature type="domain" description="Major facilitator superfamily (MFS) profile" evidence="7">
    <location>
        <begin position="7"/>
        <end position="430"/>
    </location>
</feature>
<evidence type="ECO:0000313" key="8">
    <source>
        <dbReference type="EMBL" id="CAG9332114.1"/>
    </source>
</evidence>
<evidence type="ECO:0000256" key="3">
    <source>
        <dbReference type="ARBA" id="ARBA00022692"/>
    </source>
</evidence>
<dbReference type="AlphaFoldDB" id="A0AAU9K8Z4"/>
<dbReference type="PROSITE" id="PS50850">
    <property type="entry name" value="MFS"/>
    <property type="match status" value="1"/>
</dbReference>
<dbReference type="CDD" id="cd17330">
    <property type="entry name" value="MFS_SLC46_TetA_like"/>
    <property type="match status" value="1"/>
</dbReference>
<feature type="transmembrane region" description="Helical" evidence="6">
    <location>
        <begin position="79"/>
        <end position="96"/>
    </location>
</feature>
<sequence length="450" mass="49877">MNKKRIILVGIYLASLANAIVFTVIIPFASKMVISFGMTNSRSTTGTWVGIITFSLMIGRTITSPFWGWICDKWGRRPVILIGIASITVFSLLFGFSRNIYWAMMCRFLLGVFTPLAIVIKTLLSEICPGDEQPNAMAWQTLLWQIGMVSGNVIGGLLEDPKSSGLIDSGIFVDYPFLLPNFVAALMGLCAFLMVYPFLEETLDKSDMKDSLIGQEGRSFMQIAADPLVSKVLGVYTILSNNSTAMHELVSLYLYADIVNGGFSMDPDEIGLLLAASAISLVFFQKLIFSSFISRYGLVKTSNMTTFLAVPILLIIPISSWFRNTTLLKWFILALFNIIWITVNFISFTSVSCMSNNSVVNKERGRMNGLFMTVGSLARSIAPLLFGWTFATTVESGWIFPFNYAFSFYLLAAGSVAMWIICKMIPESLNGPKVEESIAHYTQMSIINKA</sequence>
<keyword evidence="5 6" id="KW-0472">Membrane</keyword>
<evidence type="ECO:0000256" key="6">
    <source>
        <dbReference type="SAM" id="Phobius"/>
    </source>
</evidence>
<dbReference type="GO" id="GO:0016020">
    <property type="term" value="C:membrane"/>
    <property type="evidence" value="ECO:0007669"/>
    <property type="project" value="UniProtKB-SubCell"/>
</dbReference>
<dbReference type="InterPro" id="IPR036259">
    <property type="entry name" value="MFS_trans_sf"/>
</dbReference>
<dbReference type="PANTHER" id="PTHR23504:SF15">
    <property type="entry name" value="MAJOR FACILITATOR SUPERFAMILY (MFS) PROFILE DOMAIN-CONTAINING PROTEIN"/>
    <property type="match status" value="1"/>
</dbReference>
<proteinExistence type="predicted"/>
<feature type="transmembrane region" description="Helical" evidence="6">
    <location>
        <begin position="102"/>
        <end position="124"/>
    </location>
</feature>
<evidence type="ECO:0000256" key="4">
    <source>
        <dbReference type="ARBA" id="ARBA00022989"/>
    </source>
</evidence>
<reference evidence="8" key="1">
    <citation type="submission" date="2021-09" db="EMBL/GenBank/DDBJ databases">
        <authorList>
            <consortium name="AG Swart"/>
            <person name="Singh M."/>
            <person name="Singh A."/>
            <person name="Seah K."/>
            <person name="Emmerich C."/>
        </authorList>
    </citation>
    <scope>NUCLEOTIDE SEQUENCE</scope>
    <source>
        <strain evidence="8">ATCC30299</strain>
    </source>
</reference>
<feature type="transmembrane region" description="Helical" evidence="6">
    <location>
        <begin position="178"/>
        <end position="199"/>
    </location>
</feature>
<keyword evidence="3 6" id="KW-0812">Transmembrane</keyword>
<comment type="subcellular location">
    <subcellularLocation>
        <location evidence="1">Membrane</location>
        <topology evidence="1">Multi-pass membrane protein</topology>
    </subcellularLocation>
</comment>
<feature type="transmembrane region" description="Helical" evidence="6">
    <location>
        <begin position="369"/>
        <end position="390"/>
    </location>
</feature>
<feature type="transmembrane region" description="Helical" evidence="6">
    <location>
        <begin position="7"/>
        <end position="28"/>
    </location>
</feature>
<feature type="transmembrane region" description="Helical" evidence="6">
    <location>
        <begin position="402"/>
        <end position="422"/>
    </location>
</feature>
<dbReference type="SUPFAM" id="SSF103473">
    <property type="entry name" value="MFS general substrate transporter"/>
    <property type="match status" value="1"/>
</dbReference>
<keyword evidence="9" id="KW-1185">Reference proteome</keyword>
<feature type="transmembrane region" description="Helical" evidence="6">
    <location>
        <begin position="328"/>
        <end position="348"/>
    </location>
</feature>
<comment type="caution">
    <text evidence="8">The sequence shown here is derived from an EMBL/GenBank/DDBJ whole genome shotgun (WGS) entry which is preliminary data.</text>
</comment>
<dbReference type="EMBL" id="CAJZBQ010000054">
    <property type="protein sequence ID" value="CAG9332114.1"/>
    <property type="molecule type" value="Genomic_DNA"/>
</dbReference>
<dbReference type="PANTHER" id="PTHR23504">
    <property type="entry name" value="MAJOR FACILITATOR SUPERFAMILY DOMAIN-CONTAINING PROTEIN 10"/>
    <property type="match status" value="1"/>
</dbReference>
<dbReference type="Proteomes" id="UP001162131">
    <property type="component" value="Unassembled WGS sequence"/>
</dbReference>
<keyword evidence="4 6" id="KW-1133">Transmembrane helix</keyword>
<organism evidence="8 9">
    <name type="scientific">Blepharisma stoltei</name>
    <dbReference type="NCBI Taxonomy" id="1481888"/>
    <lineage>
        <taxon>Eukaryota</taxon>
        <taxon>Sar</taxon>
        <taxon>Alveolata</taxon>
        <taxon>Ciliophora</taxon>
        <taxon>Postciliodesmatophora</taxon>
        <taxon>Heterotrichea</taxon>
        <taxon>Heterotrichida</taxon>
        <taxon>Blepharismidae</taxon>
        <taxon>Blepharisma</taxon>
    </lineage>
</organism>
<evidence type="ECO:0000256" key="2">
    <source>
        <dbReference type="ARBA" id="ARBA00022448"/>
    </source>
</evidence>
<evidence type="ECO:0000313" key="9">
    <source>
        <dbReference type="Proteomes" id="UP001162131"/>
    </source>
</evidence>
<dbReference type="InterPro" id="IPR011701">
    <property type="entry name" value="MFS"/>
</dbReference>
<feature type="transmembrane region" description="Helical" evidence="6">
    <location>
        <begin position="301"/>
        <end position="322"/>
    </location>
</feature>
<protein>
    <recommendedName>
        <fullName evidence="7">Major facilitator superfamily (MFS) profile domain-containing protein</fullName>
    </recommendedName>
</protein>
<dbReference type="Gene3D" id="1.20.1250.20">
    <property type="entry name" value="MFS general substrate transporter like domains"/>
    <property type="match status" value="1"/>
</dbReference>
<name>A0AAU9K8Z4_9CILI</name>
<evidence type="ECO:0000256" key="5">
    <source>
        <dbReference type="ARBA" id="ARBA00023136"/>
    </source>
</evidence>
<dbReference type="GO" id="GO:0022857">
    <property type="term" value="F:transmembrane transporter activity"/>
    <property type="evidence" value="ECO:0007669"/>
    <property type="project" value="InterPro"/>
</dbReference>
<evidence type="ECO:0000259" key="7">
    <source>
        <dbReference type="PROSITE" id="PS50850"/>
    </source>
</evidence>
<accession>A0AAU9K8Z4</accession>